<dbReference type="Pfam" id="PF13828">
    <property type="entry name" value="DUF4190"/>
    <property type="match status" value="1"/>
</dbReference>
<dbReference type="EMBL" id="LZLQ01000115">
    <property type="protein sequence ID" value="OBK13499.1"/>
    <property type="molecule type" value="Genomic_DNA"/>
</dbReference>
<evidence type="ECO:0000256" key="2">
    <source>
        <dbReference type="SAM" id="Phobius"/>
    </source>
</evidence>
<proteinExistence type="predicted"/>
<feature type="compositionally biased region" description="Polar residues" evidence="1">
    <location>
        <begin position="190"/>
        <end position="201"/>
    </location>
</feature>
<evidence type="ECO:0000259" key="3">
    <source>
        <dbReference type="Pfam" id="PF13828"/>
    </source>
</evidence>
<evidence type="ECO:0000256" key="1">
    <source>
        <dbReference type="SAM" id="MobiDB-lite"/>
    </source>
</evidence>
<feature type="region of interest" description="Disordered" evidence="1">
    <location>
        <begin position="120"/>
        <end position="140"/>
    </location>
</feature>
<sequence>MASQPPSSPPGSPPPTDPPQYAPPAGPPPAGPAQHAHPPYPVNRSTNSMAIAALVTSLVLAPLGIVFGHISLSQIKRTGEDGRGFAIAGLVLGYLGTAFGIIGLIAVLIFMTSMSSALHSSKGSRYRSTPTTSETPVGVPDASARAIKDARVGDCIRRVTGARNKDGTSQVTVSSASCGSSSATDKVTKRTTSTSSCPSGQWVRTTAYKPPIVLCLSKLR</sequence>
<name>A0A1A3MXH3_MYCAS</name>
<keyword evidence="2" id="KW-1133">Transmembrane helix</keyword>
<evidence type="ECO:0000313" key="4">
    <source>
        <dbReference type="EMBL" id="OBK13499.1"/>
    </source>
</evidence>
<feature type="compositionally biased region" description="Polar residues" evidence="1">
    <location>
        <begin position="120"/>
        <end position="135"/>
    </location>
</feature>
<keyword evidence="5" id="KW-1185">Reference proteome</keyword>
<feature type="region of interest" description="Disordered" evidence="1">
    <location>
        <begin position="1"/>
        <end position="42"/>
    </location>
</feature>
<feature type="transmembrane region" description="Helical" evidence="2">
    <location>
        <begin position="49"/>
        <end position="72"/>
    </location>
</feature>
<comment type="caution">
    <text evidence="4">The sequence shown here is derived from an EMBL/GenBank/DDBJ whole genome shotgun (WGS) entry which is preliminary data.</text>
</comment>
<accession>A0A1A3MXH3</accession>
<dbReference type="InterPro" id="IPR025241">
    <property type="entry name" value="DUF4190"/>
</dbReference>
<feature type="compositionally biased region" description="Pro residues" evidence="1">
    <location>
        <begin position="1"/>
        <end position="31"/>
    </location>
</feature>
<evidence type="ECO:0000313" key="5">
    <source>
        <dbReference type="Proteomes" id="UP000093629"/>
    </source>
</evidence>
<feature type="region of interest" description="Disordered" evidence="1">
    <location>
        <begin position="166"/>
        <end position="201"/>
    </location>
</feature>
<protein>
    <recommendedName>
        <fullName evidence="3">DUF4190 domain-containing protein</fullName>
    </recommendedName>
</protein>
<feature type="transmembrane region" description="Helical" evidence="2">
    <location>
        <begin position="84"/>
        <end position="111"/>
    </location>
</feature>
<keyword evidence="2" id="KW-0472">Membrane</keyword>
<organism evidence="4 5">
    <name type="scientific">Mycobacterium asiaticum</name>
    <dbReference type="NCBI Taxonomy" id="1790"/>
    <lineage>
        <taxon>Bacteria</taxon>
        <taxon>Bacillati</taxon>
        <taxon>Actinomycetota</taxon>
        <taxon>Actinomycetes</taxon>
        <taxon>Mycobacteriales</taxon>
        <taxon>Mycobacteriaceae</taxon>
        <taxon>Mycobacterium</taxon>
    </lineage>
</organism>
<feature type="compositionally biased region" description="Low complexity" evidence="1">
    <location>
        <begin position="169"/>
        <end position="184"/>
    </location>
</feature>
<reference evidence="4 5" key="1">
    <citation type="submission" date="2016-06" db="EMBL/GenBank/DDBJ databases">
        <authorList>
            <person name="Kjaerup R.B."/>
            <person name="Dalgaard T.S."/>
            <person name="Juul-Madsen H.R."/>
        </authorList>
    </citation>
    <scope>NUCLEOTIDE SEQUENCE [LARGE SCALE GENOMIC DNA]</scope>
    <source>
        <strain evidence="4 5">1245139.5</strain>
    </source>
</reference>
<keyword evidence="2" id="KW-0812">Transmembrane</keyword>
<dbReference type="AlphaFoldDB" id="A0A1A3MXH3"/>
<gene>
    <name evidence="4" type="ORF">A5636_09455</name>
</gene>
<dbReference type="Proteomes" id="UP000093629">
    <property type="component" value="Unassembled WGS sequence"/>
</dbReference>
<feature type="domain" description="DUF4190" evidence="3">
    <location>
        <begin position="49"/>
        <end position="102"/>
    </location>
</feature>